<dbReference type="EMBL" id="CP017634">
    <property type="protein sequence ID" value="ATW27637.1"/>
    <property type="molecule type" value="Genomic_DNA"/>
</dbReference>
<reference evidence="1 2" key="1">
    <citation type="submission" date="2016-10" db="EMBL/GenBank/DDBJ databases">
        <title>Complete Genome Sequence of Peptococcaceae strain DCMF.</title>
        <authorList>
            <person name="Edwards R.J."/>
            <person name="Holland S.I."/>
            <person name="Deshpande N.P."/>
            <person name="Wong Y.K."/>
            <person name="Ertan H."/>
            <person name="Manefield M."/>
            <person name="Russell T.L."/>
            <person name="Lee M.J."/>
        </authorList>
    </citation>
    <scope>NUCLEOTIDE SEQUENCE [LARGE SCALE GENOMIC DNA]</scope>
    <source>
        <strain evidence="1 2">DCMF</strain>
    </source>
</reference>
<organism evidence="1 2">
    <name type="scientific">Formimonas warabiya</name>
    <dbReference type="NCBI Taxonomy" id="1761012"/>
    <lineage>
        <taxon>Bacteria</taxon>
        <taxon>Bacillati</taxon>
        <taxon>Bacillota</taxon>
        <taxon>Clostridia</taxon>
        <taxon>Eubacteriales</taxon>
        <taxon>Peptococcaceae</taxon>
        <taxon>Candidatus Formimonas</taxon>
    </lineage>
</organism>
<dbReference type="OrthoDB" id="1808616at2"/>
<dbReference type="AlphaFoldDB" id="A0A3G1KZ29"/>
<protein>
    <recommendedName>
        <fullName evidence="3">DUF2383 domain-containing protein</fullName>
    </recommendedName>
</protein>
<gene>
    <name evidence="1" type="ORF">DCMF_25340</name>
</gene>
<dbReference type="RefSeq" id="WP_148137006.1">
    <property type="nucleotide sequence ID" value="NZ_CP017634.1"/>
</dbReference>
<accession>A0A3G1KZ29</accession>
<dbReference type="Proteomes" id="UP000323521">
    <property type="component" value="Chromosome"/>
</dbReference>
<dbReference type="KEGG" id="fwa:DCMF_25340"/>
<proteinExistence type="predicted"/>
<evidence type="ECO:0000313" key="1">
    <source>
        <dbReference type="EMBL" id="ATW27637.1"/>
    </source>
</evidence>
<name>A0A3G1KZ29_FORW1</name>
<sequence length="77" mass="8927">MSCSSIKNRFDQLKSQGNLNFHEAINLFTDLQGSLDAHRLELQELQKTGDQNRINHLQQHIHDGEQMLSELKDMSLH</sequence>
<evidence type="ECO:0000313" key="2">
    <source>
        <dbReference type="Proteomes" id="UP000323521"/>
    </source>
</evidence>
<keyword evidence="2" id="KW-1185">Reference proteome</keyword>
<evidence type="ECO:0008006" key="3">
    <source>
        <dbReference type="Google" id="ProtNLM"/>
    </source>
</evidence>